<name>A0A369JI69_HYPMA</name>
<feature type="compositionally biased region" description="Basic residues" evidence="2">
    <location>
        <begin position="289"/>
        <end position="301"/>
    </location>
</feature>
<organism evidence="3 4">
    <name type="scientific">Hypsizygus marmoreus</name>
    <name type="common">White beech mushroom</name>
    <name type="synonym">Agaricus marmoreus</name>
    <dbReference type="NCBI Taxonomy" id="39966"/>
    <lineage>
        <taxon>Eukaryota</taxon>
        <taxon>Fungi</taxon>
        <taxon>Dikarya</taxon>
        <taxon>Basidiomycota</taxon>
        <taxon>Agaricomycotina</taxon>
        <taxon>Agaricomycetes</taxon>
        <taxon>Agaricomycetidae</taxon>
        <taxon>Agaricales</taxon>
        <taxon>Tricholomatineae</taxon>
        <taxon>Lyophyllaceae</taxon>
        <taxon>Hypsizygus</taxon>
    </lineage>
</organism>
<feature type="region of interest" description="Disordered" evidence="2">
    <location>
        <begin position="349"/>
        <end position="382"/>
    </location>
</feature>
<feature type="region of interest" description="Disordered" evidence="2">
    <location>
        <begin position="644"/>
        <end position="672"/>
    </location>
</feature>
<evidence type="ECO:0000256" key="2">
    <source>
        <dbReference type="SAM" id="MobiDB-lite"/>
    </source>
</evidence>
<feature type="compositionally biased region" description="Low complexity" evidence="2">
    <location>
        <begin position="358"/>
        <end position="367"/>
    </location>
</feature>
<feature type="compositionally biased region" description="Polar residues" evidence="2">
    <location>
        <begin position="409"/>
        <end position="434"/>
    </location>
</feature>
<protein>
    <submittedName>
        <fullName evidence="3">Uncharacterized protein</fullName>
    </submittedName>
</protein>
<keyword evidence="4" id="KW-1185">Reference proteome</keyword>
<feature type="coiled-coil region" evidence="1">
    <location>
        <begin position="160"/>
        <end position="213"/>
    </location>
</feature>
<proteinExistence type="predicted"/>
<feature type="compositionally biased region" description="Pro residues" evidence="2">
    <location>
        <begin position="610"/>
        <end position="622"/>
    </location>
</feature>
<feature type="region of interest" description="Disordered" evidence="2">
    <location>
        <begin position="275"/>
        <end position="310"/>
    </location>
</feature>
<feature type="region of interest" description="Disordered" evidence="2">
    <location>
        <begin position="397"/>
        <end position="436"/>
    </location>
</feature>
<dbReference type="AlphaFoldDB" id="A0A369JI69"/>
<feature type="coiled-coil region" evidence="1">
    <location>
        <begin position="18"/>
        <end position="45"/>
    </location>
</feature>
<gene>
    <name evidence="3" type="ORF">Hypma_010996</name>
</gene>
<feature type="region of interest" description="Disordered" evidence="2">
    <location>
        <begin position="584"/>
        <end position="622"/>
    </location>
</feature>
<feature type="coiled-coil region" evidence="1">
    <location>
        <begin position="837"/>
        <end position="864"/>
    </location>
</feature>
<dbReference type="InParanoid" id="A0A369JI69"/>
<dbReference type="OrthoDB" id="3067839at2759"/>
<accession>A0A369JI69</accession>
<dbReference type="EMBL" id="LUEZ02000053">
    <property type="protein sequence ID" value="RDB21879.1"/>
    <property type="molecule type" value="Genomic_DNA"/>
</dbReference>
<dbReference type="Proteomes" id="UP000076154">
    <property type="component" value="Unassembled WGS sequence"/>
</dbReference>
<evidence type="ECO:0000313" key="3">
    <source>
        <dbReference type="EMBL" id="RDB21879.1"/>
    </source>
</evidence>
<evidence type="ECO:0000313" key="4">
    <source>
        <dbReference type="Proteomes" id="UP000076154"/>
    </source>
</evidence>
<sequence length="895" mass="103991">MIKQSFYITFRLPRRRHEDEAEKAIDRLEARYAAAENRRQEVFSNSMYEQQQQYADEEMAQWDGERQRASEFEEMMVGCGAIFDIKEQRRVRSFLDGESRQEEIFKKSEKLREILFSEGQSSRAISFQHDQDTRDKRTDWYKSVWESCFRDGRQARKDACEELEKALMDQFNELLSAQEEFFASDESRRDATVKELIEEESLAQSRLLQLKRATRDVGAEQAPISPFPIPEHLTGSSAGFPVPLTEYDKNTSSGGIPFPIASSNGPRIVILQSDYQEESARPSQSSSRGRSRTPSTHRHPQPRPTTMYITDDIETSIPPAYPVMIPIIPEVAPAPQVVMPAPPVMVPYYSRSRPRSPPLIYRSPSYRPRSESRSPRLSPVPIPPSPVIVMQMPSAHNGDDGSFLASASPKHNSSRTRTNFTAENSEKTNVTGETTPLVGNMFDERFRSAQENRQHAFSFEEESREQQFQQAEAARDKAEVARGTSLNDKEHVRERKTQIMMAEHEQEFAGREAERNTRAAGRDNKFEAEQTRQSQIFEQALLSARNQFTAADGLEAESAMPMRNSVKKLDRKQRKLLEKARERLQSQFDQQQRNRERLLETRYPMLPSSPGYPPTSPRYRPPSPRFPRYSMYALPPRVQMPMILSRASRSYSPRRSRSRSRSRRYSRRISMSPTAGFAASALLRGENPHAPLPIPSNQGQYQRREMTAHDIERRRQHLFHKAQELREAAFENGIRRRRQIFTVSERRRQLNFETKQRERKAESVKKEDSREIDFRTAQNARERRFLEGEVERDLKFRTGESLRDATFASVQKQNEEKFHSEMEGLRKQCFEAEARRLAGLEQWAADLLEERERAEKSKWRAEQREREEVFQRSLRLSELKARMQRLGSVAISAEE</sequence>
<evidence type="ECO:0000256" key="1">
    <source>
        <dbReference type="SAM" id="Coils"/>
    </source>
</evidence>
<feature type="compositionally biased region" description="Basic residues" evidence="2">
    <location>
        <begin position="652"/>
        <end position="667"/>
    </location>
</feature>
<keyword evidence="1" id="KW-0175">Coiled coil</keyword>
<comment type="caution">
    <text evidence="3">The sequence shown here is derived from an EMBL/GenBank/DDBJ whole genome shotgun (WGS) entry which is preliminary data.</text>
</comment>
<reference evidence="3" key="1">
    <citation type="submission" date="2018-04" db="EMBL/GenBank/DDBJ databases">
        <title>Whole genome sequencing of Hypsizygus marmoreus.</title>
        <authorList>
            <person name="Choi I.-G."/>
            <person name="Min B."/>
            <person name="Kim J.-G."/>
            <person name="Kim S."/>
            <person name="Oh Y.-L."/>
            <person name="Kong W.-S."/>
            <person name="Park H."/>
            <person name="Jeong J."/>
            <person name="Song E.-S."/>
        </authorList>
    </citation>
    <scope>NUCLEOTIDE SEQUENCE [LARGE SCALE GENOMIC DNA]</scope>
    <source>
        <strain evidence="3">51987-8</strain>
    </source>
</reference>